<dbReference type="InterPro" id="IPR026126">
    <property type="entry name" value="BABAM1"/>
</dbReference>
<dbReference type="EMBL" id="UYJE01006579">
    <property type="protein sequence ID" value="VDI47209.1"/>
    <property type="molecule type" value="Genomic_DNA"/>
</dbReference>
<gene>
    <name evidence="7" type="ORF">MGAL_10B032598</name>
</gene>
<evidence type="ECO:0000313" key="8">
    <source>
        <dbReference type="Proteomes" id="UP000596742"/>
    </source>
</evidence>
<dbReference type="Proteomes" id="UP000596742">
    <property type="component" value="Unassembled WGS sequence"/>
</dbReference>
<comment type="caution">
    <text evidence="7">The sequence shown here is derived from an EMBL/GenBank/DDBJ whole genome shotgun (WGS) entry which is preliminary data.</text>
</comment>
<sequence length="319" mass="36711">MNNAWLSKNKSQENRSDETEKERIANIVSSVIHEYDVIDDPPCASKMAQNDQQEKVLTNDQSKLSQSSNERIIMSYPRINCKEKIVICVDLSSEMDKVTFRSRAGDKWTPLKLVKRALGFFLHSKSRINKLHEYSLVILHNSAKWVRDFTSNPKEILSFFEDEILLDTIACETFDASALFDVLLKRLDLPAVEGDVSVTPPPYIVRVLMIYGRSHCPIEFRNKESFKQLDSSPYFFVDVMYIHEAPSEENKCEMIFDSLCDFDEKGMSYIFEAARNPTKFYDQMSQLLAHPLQRPLQKDIACRLHNVAELVEQSSSSSS</sequence>
<evidence type="ECO:0000256" key="5">
    <source>
        <dbReference type="ARBA" id="ARBA00023242"/>
    </source>
</evidence>
<dbReference type="PANTHER" id="PTHR15660">
    <property type="entry name" value="BRISC AND BRCA1-A COMPLEX MEMBER 1"/>
    <property type="match status" value="1"/>
</dbReference>
<keyword evidence="3" id="KW-0227">DNA damage</keyword>
<dbReference type="GO" id="GO:0007095">
    <property type="term" value="P:mitotic G2 DNA damage checkpoint signaling"/>
    <property type="evidence" value="ECO:0007669"/>
    <property type="project" value="TreeGrafter"/>
</dbReference>
<feature type="compositionally biased region" description="Basic and acidic residues" evidence="6">
    <location>
        <begin position="10"/>
        <end position="21"/>
    </location>
</feature>
<comment type="subcellular location">
    <subcellularLocation>
        <location evidence="1">Nucleus</location>
    </subcellularLocation>
</comment>
<reference evidence="7" key="1">
    <citation type="submission" date="2018-11" db="EMBL/GenBank/DDBJ databases">
        <authorList>
            <person name="Alioto T."/>
            <person name="Alioto T."/>
        </authorList>
    </citation>
    <scope>NUCLEOTIDE SEQUENCE</scope>
</reference>
<protein>
    <recommendedName>
        <fullName evidence="9">BRISC and BRCA1-A complex member 1</fullName>
    </recommendedName>
</protein>
<evidence type="ECO:0000313" key="7">
    <source>
        <dbReference type="EMBL" id="VDI47209.1"/>
    </source>
</evidence>
<keyword evidence="2" id="KW-0963">Cytoplasm</keyword>
<proteinExistence type="predicted"/>
<evidence type="ECO:0000256" key="6">
    <source>
        <dbReference type="SAM" id="MobiDB-lite"/>
    </source>
</evidence>
<dbReference type="CDD" id="cd21502">
    <property type="entry name" value="vWA_BABAM1"/>
    <property type="match status" value="1"/>
</dbReference>
<evidence type="ECO:0000256" key="3">
    <source>
        <dbReference type="ARBA" id="ARBA00022763"/>
    </source>
</evidence>
<dbReference type="OrthoDB" id="547311at2759"/>
<dbReference type="AlphaFoldDB" id="A0A8B6FAI2"/>
<dbReference type="GO" id="GO:0045739">
    <property type="term" value="P:positive regulation of DNA repair"/>
    <property type="evidence" value="ECO:0007669"/>
    <property type="project" value="InterPro"/>
</dbReference>
<dbReference type="GO" id="GO:0070531">
    <property type="term" value="C:BRCA1-A complex"/>
    <property type="evidence" value="ECO:0007669"/>
    <property type="project" value="InterPro"/>
</dbReference>
<evidence type="ECO:0008006" key="9">
    <source>
        <dbReference type="Google" id="ProtNLM"/>
    </source>
</evidence>
<name>A0A8B6FAI2_MYTGA</name>
<feature type="region of interest" description="Disordered" evidence="6">
    <location>
        <begin position="1"/>
        <end position="21"/>
    </location>
</feature>
<organism evidence="7 8">
    <name type="scientific">Mytilus galloprovincialis</name>
    <name type="common">Mediterranean mussel</name>
    <dbReference type="NCBI Taxonomy" id="29158"/>
    <lineage>
        <taxon>Eukaryota</taxon>
        <taxon>Metazoa</taxon>
        <taxon>Spiralia</taxon>
        <taxon>Lophotrochozoa</taxon>
        <taxon>Mollusca</taxon>
        <taxon>Bivalvia</taxon>
        <taxon>Autobranchia</taxon>
        <taxon>Pteriomorphia</taxon>
        <taxon>Mytilida</taxon>
        <taxon>Mytiloidea</taxon>
        <taxon>Mytilidae</taxon>
        <taxon>Mytilinae</taxon>
        <taxon>Mytilus</taxon>
    </lineage>
</organism>
<keyword evidence="4" id="KW-0234">DNA repair</keyword>
<dbReference type="GO" id="GO:0070552">
    <property type="term" value="C:BRISC complex"/>
    <property type="evidence" value="ECO:0007669"/>
    <property type="project" value="InterPro"/>
</dbReference>
<dbReference type="GO" id="GO:0016604">
    <property type="term" value="C:nuclear body"/>
    <property type="evidence" value="ECO:0007669"/>
    <property type="project" value="TreeGrafter"/>
</dbReference>
<accession>A0A8B6FAI2</accession>
<keyword evidence="8" id="KW-1185">Reference proteome</keyword>
<dbReference type="PANTHER" id="PTHR15660:SF1">
    <property type="entry name" value="BRISC AND BRCA1-A COMPLEX MEMBER 1"/>
    <property type="match status" value="1"/>
</dbReference>
<dbReference type="GO" id="GO:0006302">
    <property type="term" value="P:double-strand break repair"/>
    <property type="evidence" value="ECO:0007669"/>
    <property type="project" value="TreeGrafter"/>
</dbReference>
<keyword evidence="5" id="KW-0539">Nucleus</keyword>
<evidence type="ECO:0000256" key="4">
    <source>
        <dbReference type="ARBA" id="ARBA00023204"/>
    </source>
</evidence>
<evidence type="ECO:0000256" key="2">
    <source>
        <dbReference type="ARBA" id="ARBA00022490"/>
    </source>
</evidence>
<evidence type="ECO:0000256" key="1">
    <source>
        <dbReference type="ARBA" id="ARBA00004123"/>
    </source>
</evidence>